<dbReference type="GO" id="GO:0003677">
    <property type="term" value="F:DNA binding"/>
    <property type="evidence" value="ECO:0007669"/>
    <property type="project" value="InterPro"/>
</dbReference>
<keyword evidence="1" id="KW-1133">Transmembrane helix</keyword>
<dbReference type="InterPro" id="IPR001584">
    <property type="entry name" value="Integrase_cat-core"/>
</dbReference>
<dbReference type="GO" id="GO:2000779">
    <property type="term" value="P:regulation of double-strand break repair"/>
    <property type="evidence" value="ECO:0007669"/>
    <property type="project" value="TreeGrafter"/>
</dbReference>
<sequence>MLPQNHSALTVAKLFLDLVVKIHGIPRSLVSDRDPLFISHLWQELFRSSGTHLRMSSANHPQSDGQTGVLNRVIEQYLRAFVHRKPTSWGRLLPWIEWSHNTSWMANTRTSPYEITFGRKPLSIPDYVTGSSKVAAVEDLLSEREATFQIIKKKLVKAQERMKHYADQHRRDIQYAIGDWVLVKLRPYRQTSAKAAHEVGGKLARRYYGPFKIIAKIDPVAYRLELPEGVRIHPVFHCSNLKLFRGNPESTTPPPLPPHFHENHPLISPLSILGSRRASSDPHSPWEVLVQWQGLSPDETSWENWQQLCRDYHLEDKVILQGPRDVTGIEAEGDYAHEEEETQGIAEVGKAGVQEALDLEFQNHIKLSVAFKLSKRKLDDNLHMLHTLLFGKKTKAHNLKRNIGQFSGYVWTENEDKQRAKIKEKFDKFVKEKLLDFCDVLNIQINKTNVKKENKNLCFSTSWRVFFTSAIVVRAAMGWCKSGKCGHFGSGGFIIWDISDGQEDYSFAELFPMAIIGVIGGLLGSLFNQLILYITTWRRNHLHKKGNRIK</sequence>
<evidence type="ECO:0000256" key="1">
    <source>
        <dbReference type="SAM" id="Phobius"/>
    </source>
</evidence>
<dbReference type="GO" id="GO:0005634">
    <property type="term" value="C:nucleus"/>
    <property type="evidence" value="ECO:0007669"/>
    <property type="project" value="TreeGrafter"/>
</dbReference>
<feature type="domain" description="Integrase catalytic" evidence="2">
    <location>
        <begin position="1"/>
        <end position="120"/>
    </location>
</feature>
<evidence type="ECO:0000313" key="4">
    <source>
        <dbReference type="Proteomes" id="UP000289340"/>
    </source>
</evidence>
<name>A0A445KEW4_GLYSO</name>
<dbReference type="GO" id="GO:0006325">
    <property type="term" value="P:chromatin organization"/>
    <property type="evidence" value="ECO:0007669"/>
    <property type="project" value="InterPro"/>
</dbReference>
<proteinExistence type="predicted"/>
<dbReference type="SUPFAM" id="SSF81340">
    <property type="entry name" value="Clc chloride channel"/>
    <property type="match status" value="1"/>
</dbReference>
<dbReference type="InterPro" id="IPR056924">
    <property type="entry name" value="SH3_Tf2-1"/>
</dbReference>
<dbReference type="SUPFAM" id="SSF54160">
    <property type="entry name" value="Chromo domain-like"/>
    <property type="match status" value="1"/>
</dbReference>
<dbReference type="PANTHER" id="PTHR13468:SF1">
    <property type="entry name" value="PROTEIN DEK"/>
    <property type="match status" value="1"/>
</dbReference>
<dbReference type="GO" id="GO:0015074">
    <property type="term" value="P:DNA integration"/>
    <property type="evidence" value="ECO:0007669"/>
    <property type="project" value="InterPro"/>
</dbReference>
<dbReference type="Proteomes" id="UP000289340">
    <property type="component" value="Chromosome 6"/>
</dbReference>
<dbReference type="InterPro" id="IPR012337">
    <property type="entry name" value="RNaseH-like_sf"/>
</dbReference>
<gene>
    <name evidence="3" type="ORF">D0Y65_015918</name>
</gene>
<dbReference type="Pfam" id="PF24626">
    <property type="entry name" value="SH3_Tf2-1"/>
    <property type="match status" value="1"/>
</dbReference>
<evidence type="ECO:0000313" key="3">
    <source>
        <dbReference type="EMBL" id="RZC09387.1"/>
    </source>
</evidence>
<dbReference type="InterPro" id="IPR014743">
    <property type="entry name" value="Cl-channel_core"/>
</dbReference>
<dbReference type="InterPro" id="IPR016197">
    <property type="entry name" value="Chromo-like_dom_sf"/>
</dbReference>
<dbReference type="EMBL" id="QZWG01000006">
    <property type="protein sequence ID" value="RZC09387.1"/>
    <property type="molecule type" value="Genomic_DNA"/>
</dbReference>
<accession>A0A445KEW4</accession>
<keyword evidence="1" id="KW-0472">Membrane</keyword>
<dbReference type="InterPro" id="IPR044198">
    <property type="entry name" value="DEK"/>
</dbReference>
<dbReference type="PANTHER" id="PTHR13468">
    <property type="entry name" value="DEK PROTEIN"/>
    <property type="match status" value="1"/>
</dbReference>
<evidence type="ECO:0000259" key="2">
    <source>
        <dbReference type="PROSITE" id="PS50994"/>
    </source>
</evidence>
<dbReference type="SUPFAM" id="SSF53098">
    <property type="entry name" value="Ribonuclease H-like"/>
    <property type="match status" value="1"/>
</dbReference>
<dbReference type="InterPro" id="IPR036397">
    <property type="entry name" value="RNaseH_sf"/>
</dbReference>
<dbReference type="Gene3D" id="3.30.420.10">
    <property type="entry name" value="Ribonuclease H-like superfamily/Ribonuclease H"/>
    <property type="match status" value="1"/>
</dbReference>
<comment type="caution">
    <text evidence="3">The sequence shown here is derived from an EMBL/GenBank/DDBJ whole genome shotgun (WGS) entry which is preliminary data.</text>
</comment>
<dbReference type="AlphaFoldDB" id="A0A445KEW4"/>
<reference evidence="3 4" key="1">
    <citation type="submission" date="2018-09" db="EMBL/GenBank/DDBJ databases">
        <title>A high-quality reference genome of wild soybean provides a powerful tool to mine soybean genomes.</title>
        <authorList>
            <person name="Xie M."/>
            <person name="Chung C.Y.L."/>
            <person name="Li M.-W."/>
            <person name="Wong F.-L."/>
            <person name="Chan T.-F."/>
            <person name="Lam H.-M."/>
        </authorList>
    </citation>
    <scope>NUCLEOTIDE SEQUENCE [LARGE SCALE GENOMIC DNA]</scope>
    <source>
        <strain evidence="4">cv. W05</strain>
        <tissue evidence="3">Hypocotyl of etiolated seedlings</tissue>
    </source>
</reference>
<keyword evidence="4" id="KW-1185">Reference proteome</keyword>
<protein>
    <submittedName>
        <fullName evidence="3">Chloride channel protein CLC-d</fullName>
    </submittedName>
</protein>
<dbReference type="PROSITE" id="PS50994">
    <property type="entry name" value="INTEGRASE"/>
    <property type="match status" value="1"/>
</dbReference>
<keyword evidence="1" id="KW-0812">Transmembrane</keyword>
<organism evidence="3 4">
    <name type="scientific">Glycine soja</name>
    <name type="common">Wild soybean</name>
    <dbReference type="NCBI Taxonomy" id="3848"/>
    <lineage>
        <taxon>Eukaryota</taxon>
        <taxon>Viridiplantae</taxon>
        <taxon>Streptophyta</taxon>
        <taxon>Embryophyta</taxon>
        <taxon>Tracheophyta</taxon>
        <taxon>Spermatophyta</taxon>
        <taxon>Magnoliopsida</taxon>
        <taxon>eudicotyledons</taxon>
        <taxon>Gunneridae</taxon>
        <taxon>Pentapetalae</taxon>
        <taxon>rosids</taxon>
        <taxon>fabids</taxon>
        <taxon>Fabales</taxon>
        <taxon>Fabaceae</taxon>
        <taxon>Papilionoideae</taxon>
        <taxon>50 kb inversion clade</taxon>
        <taxon>NPAAA clade</taxon>
        <taxon>indigoferoid/millettioid clade</taxon>
        <taxon>Phaseoleae</taxon>
        <taxon>Glycine</taxon>
        <taxon>Glycine subgen. Soja</taxon>
    </lineage>
</organism>
<feature type="transmembrane region" description="Helical" evidence="1">
    <location>
        <begin position="510"/>
        <end position="535"/>
    </location>
</feature>
<dbReference type="GO" id="GO:0042393">
    <property type="term" value="F:histone binding"/>
    <property type="evidence" value="ECO:0007669"/>
    <property type="project" value="TreeGrafter"/>
</dbReference>
<dbReference type="Gene3D" id="1.10.3080.10">
    <property type="entry name" value="Clc chloride channel"/>
    <property type="match status" value="1"/>
</dbReference>